<name>A0A423WNQ7_9PEZI</name>
<reference evidence="1 2" key="1">
    <citation type="submission" date="2015-09" db="EMBL/GenBank/DDBJ databases">
        <title>Host preference determinants of Valsa canker pathogens revealed by comparative genomics.</title>
        <authorList>
            <person name="Yin Z."/>
            <person name="Huang L."/>
        </authorList>
    </citation>
    <scope>NUCLEOTIDE SEQUENCE [LARGE SCALE GENOMIC DNA]</scope>
    <source>
        <strain evidence="1 2">SXYLt</strain>
    </source>
</reference>
<dbReference type="AlphaFoldDB" id="A0A423WNQ7"/>
<evidence type="ECO:0000313" key="2">
    <source>
        <dbReference type="Proteomes" id="UP000285146"/>
    </source>
</evidence>
<dbReference type="InParanoid" id="A0A423WNQ7"/>
<keyword evidence="2" id="KW-1185">Reference proteome</keyword>
<organism evidence="1 2">
    <name type="scientific">Cytospora leucostoma</name>
    <dbReference type="NCBI Taxonomy" id="1230097"/>
    <lineage>
        <taxon>Eukaryota</taxon>
        <taxon>Fungi</taxon>
        <taxon>Dikarya</taxon>
        <taxon>Ascomycota</taxon>
        <taxon>Pezizomycotina</taxon>
        <taxon>Sordariomycetes</taxon>
        <taxon>Sordariomycetidae</taxon>
        <taxon>Diaporthales</taxon>
        <taxon>Cytosporaceae</taxon>
        <taxon>Cytospora</taxon>
    </lineage>
</organism>
<proteinExistence type="predicted"/>
<accession>A0A423WNQ7</accession>
<sequence>MPPHRAENHGSVYDGSSLPKMLVMRGSLELQMFLLDGTGSMLYFQRVIAPDDVQAVRALVAGLDEKTMDSYYPLHMAALGG</sequence>
<dbReference type="Proteomes" id="UP000285146">
    <property type="component" value="Unassembled WGS sequence"/>
</dbReference>
<gene>
    <name evidence="1" type="ORF">VPNG_07053</name>
</gene>
<dbReference type="EMBL" id="LKEB01000046">
    <property type="protein sequence ID" value="ROW04963.1"/>
    <property type="molecule type" value="Genomic_DNA"/>
</dbReference>
<evidence type="ECO:0000313" key="1">
    <source>
        <dbReference type="EMBL" id="ROW04963.1"/>
    </source>
</evidence>
<protein>
    <submittedName>
        <fullName evidence="1">Uncharacterized protein</fullName>
    </submittedName>
</protein>
<comment type="caution">
    <text evidence="1">The sequence shown here is derived from an EMBL/GenBank/DDBJ whole genome shotgun (WGS) entry which is preliminary data.</text>
</comment>